<name>A0A239F6D5_EKHLU</name>
<dbReference type="Proteomes" id="UP000198393">
    <property type="component" value="Unassembled WGS sequence"/>
</dbReference>
<protein>
    <submittedName>
        <fullName evidence="2">AhpC/TSA family protein</fullName>
    </submittedName>
</protein>
<dbReference type="GO" id="GO:0016209">
    <property type="term" value="F:antioxidant activity"/>
    <property type="evidence" value="ECO:0007669"/>
    <property type="project" value="InterPro"/>
</dbReference>
<sequence length="211" mass="23279">MSKTMKRTFILLVGVMAVVAVLFMNASEPVAGYDVGDYAKDFKLPNIDGKMVSMSDYSDAKGFVVIFTCNTCPYAKAYESRIVDLDKKYAAQGFPVIAINPNDVSQQPGDTMDEMKKRAKNKGYTFPYLRDDSQEVAKAFGATKTPHVYVLSKEANDKYKVEFIGAIDNSPNDPSDVSETYVEDAIDAVMAGKSPEITEKRAIGCTIKWKS</sequence>
<dbReference type="EMBL" id="FZPD01000001">
    <property type="protein sequence ID" value="SNS52446.1"/>
    <property type="molecule type" value="Genomic_DNA"/>
</dbReference>
<dbReference type="PANTHER" id="PTHR43640:SF1">
    <property type="entry name" value="THIOREDOXIN-DEPENDENT PEROXIREDOXIN"/>
    <property type="match status" value="1"/>
</dbReference>
<organism evidence="2 3">
    <name type="scientific">Ekhidna lutea</name>
    <dbReference type="NCBI Taxonomy" id="447679"/>
    <lineage>
        <taxon>Bacteria</taxon>
        <taxon>Pseudomonadati</taxon>
        <taxon>Bacteroidota</taxon>
        <taxon>Cytophagia</taxon>
        <taxon>Cytophagales</taxon>
        <taxon>Reichenbachiellaceae</taxon>
        <taxon>Ekhidna</taxon>
    </lineage>
</organism>
<dbReference type="Pfam" id="PF00578">
    <property type="entry name" value="AhpC-TSA"/>
    <property type="match status" value="1"/>
</dbReference>
<dbReference type="InterPro" id="IPR036249">
    <property type="entry name" value="Thioredoxin-like_sf"/>
</dbReference>
<dbReference type="PANTHER" id="PTHR43640">
    <property type="entry name" value="OS07G0260300 PROTEIN"/>
    <property type="match status" value="1"/>
</dbReference>
<dbReference type="InterPro" id="IPR047262">
    <property type="entry name" value="PRX-like1"/>
</dbReference>
<dbReference type="AlphaFoldDB" id="A0A239F6D5"/>
<dbReference type="PROSITE" id="PS51352">
    <property type="entry name" value="THIOREDOXIN_2"/>
    <property type="match status" value="1"/>
</dbReference>
<dbReference type="InterPro" id="IPR000866">
    <property type="entry name" value="AhpC/TSA"/>
</dbReference>
<proteinExistence type="predicted"/>
<evidence type="ECO:0000313" key="3">
    <source>
        <dbReference type="Proteomes" id="UP000198393"/>
    </source>
</evidence>
<dbReference type="InterPro" id="IPR013766">
    <property type="entry name" value="Thioredoxin_domain"/>
</dbReference>
<keyword evidence="3" id="KW-1185">Reference proteome</keyword>
<dbReference type="GO" id="GO:0016491">
    <property type="term" value="F:oxidoreductase activity"/>
    <property type="evidence" value="ECO:0007669"/>
    <property type="project" value="InterPro"/>
</dbReference>
<accession>A0A239F6D5</accession>
<evidence type="ECO:0000313" key="2">
    <source>
        <dbReference type="EMBL" id="SNS52446.1"/>
    </source>
</evidence>
<evidence type="ECO:0000259" key="1">
    <source>
        <dbReference type="PROSITE" id="PS51352"/>
    </source>
</evidence>
<feature type="domain" description="Thioredoxin" evidence="1">
    <location>
        <begin position="33"/>
        <end position="191"/>
    </location>
</feature>
<dbReference type="CDD" id="cd02969">
    <property type="entry name" value="PRX_like1"/>
    <property type="match status" value="1"/>
</dbReference>
<reference evidence="2 3" key="1">
    <citation type="submission" date="2017-06" db="EMBL/GenBank/DDBJ databases">
        <authorList>
            <person name="Kim H.J."/>
            <person name="Triplett B.A."/>
        </authorList>
    </citation>
    <scope>NUCLEOTIDE SEQUENCE [LARGE SCALE GENOMIC DNA]</scope>
    <source>
        <strain evidence="2 3">DSM 19307</strain>
    </source>
</reference>
<dbReference type="SUPFAM" id="SSF52833">
    <property type="entry name" value="Thioredoxin-like"/>
    <property type="match status" value="1"/>
</dbReference>
<gene>
    <name evidence="2" type="ORF">SAMN05421640_0516</name>
</gene>
<dbReference type="Gene3D" id="3.40.30.10">
    <property type="entry name" value="Glutaredoxin"/>
    <property type="match status" value="1"/>
</dbReference>